<feature type="domain" description="Ubiquitin-like protease family profile" evidence="5">
    <location>
        <begin position="1"/>
        <end position="141"/>
    </location>
</feature>
<organism evidence="6 7">
    <name type="scientific">Quercus suber</name>
    <name type="common">Cork oak</name>
    <dbReference type="NCBI Taxonomy" id="58331"/>
    <lineage>
        <taxon>Eukaryota</taxon>
        <taxon>Viridiplantae</taxon>
        <taxon>Streptophyta</taxon>
        <taxon>Embryophyta</taxon>
        <taxon>Tracheophyta</taxon>
        <taxon>Spermatophyta</taxon>
        <taxon>Magnoliopsida</taxon>
        <taxon>eudicotyledons</taxon>
        <taxon>Gunneridae</taxon>
        <taxon>Pentapetalae</taxon>
        <taxon>rosids</taxon>
        <taxon>fabids</taxon>
        <taxon>Fagales</taxon>
        <taxon>Fagaceae</taxon>
        <taxon>Quercus</taxon>
    </lineage>
</organism>
<evidence type="ECO:0000313" key="7">
    <source>
        <dbReference type="Proteomes" id="UP000237347"/>
    </source>
</evidence>
<evidence type="ECO:0000259" key="5">
    <source>
        <dbReference type="PROSITE" id="PS50600"/>
    </source>
</evidence>
<evidence type="ECO:0000256" key="3">
    <source>
        <dbReference type="ARBA" id="ARBA00022801"/>
    </source>
</evidence>
<comment type="similarity">
    <text evidence="1">Belongs to the peptidase C48 family.</text>
</comment>
<evidence type="ECO:0000256" key="2">
    <source>
        <dbReference type="ARBA" id="ARBA00022670"/>
    </source>
</evidence>
<proteinExistence type="inferred from homology"/>
<dbReference type="GO" id="GO:0008234">
    <property type="term" value="F:cysteine-type peptidase activity"/>
    <property type="evidence" value="ECO:0007669"/>
    <property type="project" value="UniProtKB-KW"/>
</dbReference>
<evidence type="ECO:0000313" key="6">
    <source>
        <dbReference type="EMBL" id="KAK7850518.1"/>
    </source>
</evidence>
<dbReference type="GO" id="GO:0006508">
    <property type="term" value="P:proteolysis"/>
    <property type="evidence" value="ECO:0007669"/>
    <property type="project" value="UniProtKB-KW"/>
</dbReference>
<dbReference type="EMBL" id="PKMF04000099">
    <property type="protein sequence ID" value="KAK7850518.1"/>
    <property type="molecule type" value="Genomic_DNA"/>
</dbReference>
<comment type="caution">
    <text evidence="6">The sequence shown here is derived from an EMBL/GenBank/DDBJ whole genome shotgun (WGS) entry which is preliminary data.</text>
</comment>
<dbReference type="SUPFAM" id="SSF54001">
    <property type="entry name" value="Cysteine proteinases"/>
    <property type="match status" value="1"/>
</dbReference>
<keyword evidence="2 6" id="KW-0645">Protease</keyword>
<dbReference type="PROSITE" id="PS50600">
    <property type="entry name" value="ULP_PROTEASE"/>
    <property type="match status" value="1"/>
</dbReference>
<dbReference type="PANTHER" id="PTHR46915">
    <property type="entry name" value="UBIQUITIN-LIKE PROTEASE 4-RELATED"/>
    <property type="match status" value="1"/>
</dbReference>
<evidence type="ECO:0000256" key="1">
    <source>
        <dbReference type="ARBA" id="ARBA00005234"/>
    </source>
</evidence>
<name>A0AAW0LFN4_QUESU</name>
<gene>
    <name evidence="6" type="primary">ULP2A_0</name>
    <name evidence="6" type="ORF">CFP56_000684</name>
</gene>
<sequence length="167" mass="19491">MHNAIPDIGEVEFVVVVVQENSGKFKGIGVWKLPTGFVNEVSFSEDKKTSFTYLDCLWFHWSLLIFCHFGESTKSETITPCMLLLDSLEEANPDLYWTSIKQRVGLRVKTLYQIPLLVAKVPQQRNGEECRRFVLYFINLFMESAPEDFSTQHFPYYMKDNWFTLKA</sequence>
<dbReference type="Pfam" id="PF02902">
    <property type="entry name" value="Peptidase_C48"/>
    <property type="match status" value="1"/>
</dbReference>
<dbReference type="Proteomes" id="UP000237347">
    <property type="component" value="Unassembled WGS sequence"/>
</dbReference>
<dbReference type="GO" id="GO:0016926">
    <property type="term" value="P:protein desumoylation"/>
    <property type="evidence" value="ECO:0007669"/>
    <property type="project" value="UniProtKB-ARBA"/>
</dbReference>
<evidence type="ECO:0000256" key="4">
    <source>
        <dbReference type="ARBA" id="ARBA00022807"/>
    </source>
</evidence>
<dbReference type="AlphaFoldDB" id="A0AAW0LFN4"/>
<reference evidence="6 7" key="1">
    <citation type="journal article" date="2018" name="Sci. Data">
        <title>The draft genome sequence of cork oak.</title>
        <authorList>
            <person name="Ramos A.M."/>
            <person name="Usie A."/>
            <person name="Barbosa P."/>
            <person name="Barros P.M."/>
            <person name="Capote T."/>
            <person name="Chaves I."/>
            <person name="Simoes F."/>
            <person name="Abreu I."/>
            <person name="Carrasquinho I."/>
            <person name="Faro C."/>
            <person name="Guimaraes J.B."/>
            <person name="Mendonca D."/>
            <person name="Nobrega F."/>
            <person name="Rodrigues L."/>
            <person name="Saibo N.J.M."/>
            <person name="Varela M.C."/>
            <person name="Egas C."/>
            <person name="Matos J."/>
            <person name="Miguel C.M."/>
            <person name="Oliveira M.M."/>
            <person name="Ricardo C.P."/>
            <person name="Goncalves S."/>
        </authorList>
    </citation>
    <scope>NUCLEOTIDE SEQUENCE [LARGE SCALE GENOMIC DNA]</scope>
    <source>
        <strain evidence="7">cv. HL8</strain>
    </source>
</reference>
<dbReference type="InterPro" id="IPR003653">
    <property type="entry name" value="Peptidase_C48_C"/>
</dbReference>
<keyword evidence="4" id="KW-0788">Thiol protease</keyword>
<keyword evidence="3" id="KW-0378">Hydrolase</keyword>
<accession>A0AAW0LFN4</accession>
<dbReference type="InterPro" id="IPR038765">
    <property type="entry name" value="Papain-like_cys_pep_sf"/>
</dbReference>
<dbReference type="Gene3D" id="3.40.395.10">
    <property type="entry name" value="Adenoviral Proteinase, Chain A"/>
    <property type="match status" value="1"/>
</dbReference>
<dbReference type="PANTHER" id="PTHR46915:SF6">
    <property type="entry name" value="CYSTEINE PROTEINASES SUPERFAMILY PROTEIN"/>
    <property type="match status" value="1"/>
</dbReference>
<keyword evidence="7" id="KW-1185">Reference proteome</keyword>
<protein>
    <submittedName>
        <fullName evidence="6">Ubiquitin-like-specific protease 2a</fullName>
    </submittedName>
</protein>